<dbReference type="InterPro" id="IPR001870">
    <property type="entry name" value="B30.2/SPRY"/>
</dbReference>
<feature type="compositionally biased region" description="Low complexity" evidence="2">
    <location>
        <begin position="461"/>
        <end position="470"/>
    </location>
</feature>
<dbReference type="InterPro" id="IPR043136">
    <property type="entry name" value="B30.2/SPRY_sf"/>
</dbReference>
<dbReference type="OrthoDB" id="5951542at2759"/>
<dbReference type="Gene3D" id="2.60.120.920">
    <property type="match status" value="1"/>
</dbReference>
<dbReference type="PROSITE" id="PS50188">
    <property type="entry name" value="B302_SPRY"/>
    <property type="match status" value="1"/>
</dbReference>
<dbReference type="InterPro" id="IPR003877">
    <property type="entry name" value="SPRY_dom"/>
</dbReference>
<reference evidence="4 5" key="1">
    <citation type="submission" date="2015-12" db="EMBL/GenBank/DDBJ databases">
        <title>The genome of Folsomia candida.</title>
        <authorList>
            <person name="Faddeeva A."/>
            <person name="Derks M.F."/>
            <person name="Anvar Y."/>
            <person name="Smit S."/>
            <person name="Van Straalen N."/>
            <person name="Roelofs D."/>
        </authorList>
    </citation>
    <scope>NUCLEOTIDE SEQUENCE [LARGE SCALE GENOMIC DNA]</scope>
    <source>
        <strain evidence="4 5">VU population</strain>
        <tissue evidence="4">Whole body</tissue>
    </source>
</reference>
<dbReference type="InterPro" id="IPR013320">
    <property type="entry name" value="ConA-like_dom_sf"/>
</dbReference>
<keyword evidence="5" id="KW-1185">Reference proteome</keyword>
<keyword evidence="1" id="KW-0833">Ubl conjugation pathway</keyword>
<dbReference type="PANTHER" id="PTHR12245:SF5">
    <property type="entry name" value="SPRY DOMAIN-CONTAINING SOCS BOX PROTEIN 3"/>
    <property type="match status" value="1"/>
</dbReference>
<dbReference type="InterPro" id="IPR050672">
    <property type="entry name" value="FBXO45-Fsn/SPSB_families"/>
</dbReference>
<feature type="compositionally biased region" description="Low complexity" evidence="2">
    <location>
        <begin position="100"/>
        <end position="116"/>
    </location>
</feature>
<dbReference type="SUPFAM" id="SSF49899">
    <property type="entry name" value="Concanavalin A-like lectins/glucanases"/>
    <property type="match status" value="1"/>
</dbReference>
<dbReference type="Pfam" id="PF00622">
    <property type="entry name" value="SPRY"/>
    <property type="match status" value="1"/>
</dbReference>
<feature type="domain" description="B30.2/SPRY" evidence="3">
    <location>
        <begin position="143"/>
        <end position="333"/>
    </location>
</feature>
<dbReference type="AlphaFoldDB" id="A0A226EG17"/>
<name>A0A226EG17_FOLCA</name>
<evidence type="ECO:0000256" key="2">
    <source>
        <dbReference type="SAM" id="MobiDB-lite"/>
    </source>
</evidence>
<evidence type="ECO:0000256" key="1">
    <source>
        <dbReference type="ARBA" id="ARBA00022786"/>
    </source>
</evidence>
<feature type="compositionally biased region" description="Basic residues" evidence="2">
    <location>
        <begin position="529"/>
        <end position="538"/>
    </location>
</feature>
<gene>
    <name evidence="4" type="ORF">Fcan01_09818</name>
</gene>
<accession>A0A226EG17</accession>
<feature type="region of interest" description="Disordered" evidence="2">
    <location>
        <begin position="388"/>
        <end position="440"/>
    </location>
</feature>
<sequence>MDFPDVNVVLEPIILGGLVIEEDEANPEASNRFLENFRRNQIQGVQGPHEGALVLIRTNGLHHRRNFILPAIIPNQRPTRNHYIPAHRRSAIPLPEEASPRASTSSSSQLAHSSSSRGGVGIASANTDEMGPFQKLWSCECPIPGTQPLIPCADCKRRECFEWTWDNANGDTTAVFQNKDRDITFNPGFSVGTVAVRGMHPLKQGYHHYWEVEMSSDVYGTDMMIGVGTDKTDLLKYSHSFVSLIGLDDQSWGLSYLGTKHHNGKAQHYTKNFGQHTVVGVHLDLWSGTLEYYINRKPIGKAFSGLQGKVLYPLICSTAARSGMNLVFCRSYPATLQLQTMLSLGKSMLLPDNVSLFKVLPDNIIPPGLKVWMKNNFWWITSNKEKQKKVETKTDKKQKTAISTSIETPGPSHGTRRARKTKKDQESDAGNAFSFHDRVTTRSMAARRTFMPGTNPIFAPAPAAADCPLPAKSPRVSRVSEITRPVTRSSSSPCVHDALNDDDMLLADESERPPRASSSASNQPGSKRMCLRSNKKSK</sequence>
<dbReference type="EMBL" id="LNIX01000004">
    <property type="protein sequence ID" value="OXA56603.1"/>
    <property type="molecule type" value="Genomic_DNA"/>
</dbReference>
<dbReference type="PANTHER" id="PTHR12245">
    <property type="entry name" value="SPRY DOMAIN CONTAINING SOCS BOX PROTEIN"/>
    <property type="match status" value="1"/>
</dbReference>
<feature type="region of interest" description="Disordered" evidence="2">
    <location>
        <begin position="461"/>
        <end position="538"/>
    </location>
</feature>
<dbReference type="GO" id="GO:0019005">
    <property type="term" value="C:SCF ubiquitin ligase complex"/>
    <property type="evidence" value="ECO:0007669"/>
    <property type="project" value="TreeGrafter"/>
</dbReference>
<proteinExistence type="predicted"/>
<evidence type="ECO:0000259" key="3">
    <source>
        <dbReference type="PROSITE" id="PS50188"/>
    </source>
</evidence>
<dbReference type="SMART" id="SM00449">
    <property type="entry name" value="SPRY"/>
    <property type="match status" value="1"/>
</dbReference>
<organism evidence="4 5">
    <name type="scientific">Folsomia candida</name>
    <name type="common">Springtail</name>
    <dbReference type="NCBI Taxonomy" id="158441"/>
    <lineage>
        <taxon>Eukaryota</taxon>
        <taxon>Metazoa</taxon>
        <taxon>Ecdysozoa</taxon>
        <taxon>Arthropoda</taxon>
        <taxon>Hexapoda</taxon>
        <taxon>Collembola</taxon>
        <taxon>Entomobryomorpha</taxon>
        <taxon>Isotomoidea</taxon>
        <taxon>Isotomidae</taxon>
        <taxon>Proisotominae</taxon>
        <taxon>Folsomia</taxon>
    </lineage>
</organism>
<dbReference type="Proteomes" id="UP000198287">
    <property type="component" value="Unassembled WGS sequence"/>
</dbReference>
<comment type="caution">
    <text evidence="4">The sequence shown here is derived from an EMBL/GenBank/DDBJ whole genome shotgun (WGS) entry which is preliminary data.</text>
</comment>
<dbReference type="InterPro" id="IPR035754">
    <property type="entry name" value="SPRY_SPSB3"/>
</dbReference>
<dbReference type="GO" id="GO:0043161">
    <property type="term" value="P:proteasome-mediated ubiquitin-dependent protein catabolic process"/>
    <property type="evidence" value="ECO:0007669"/>
    <property type="project" value="TreeGrafter"/>
</dbReference>
<evidence type="ECO:0000313" key="5">
    <source>
        <dbReference type="Proteomes" id="UP000198287"/>
    </source>
</evidence>
<feature type="region of interest" description="Disordered" evidence="2">
    <location>
        <begin position="96"/>
        <end position="125"/>
    </location>
</feature>
<evidence type="ECO:0000313" key="4">
    <source>
        <dbReference type="EMBL" id="OXA56603.1"/>
    </source>
</evidence>
<dbReference type="STRING" id="158441.A0A226EG17"/>
<dbReference type="CDD" id="cd12876">
    <property type="entry name" value="SPRY_SOCS3"/>
    <property type="match status" value="1"/>
</dbReference>
<feature type="compositionally biased region" description="Basic and acidic residues" evidence="2">
    <location>
        <begin position="388"/>
        <end position="398"/>
    </location>
</feature>
<protein>
    <submittedName>
        <fullName evidence="4">SPRY domain-containing SOCS box protein 3</fullName>
    </submittedName>
</protein>